<evidence type="ECO:0000256" key="1">
    <source>
        <dbReference type="ARBA" id="ARBA00004370"/>
    </source>
</evidence>
<dbReference type="Proteomes" id="UP000199286">
    <property type="component" value="Unassembled WGS sequence"/>
</dbReference>
<accession>A0A1H3J2Y9</accession>
<dbReference type="AlphaFoldDB" id="A0A1H3J2Y9"/>
<dbReference type="Gene3D" id="1.10.287.1260">
    <property type="match status" value="1"/>
</dbReference>
<feature type="transmembrane region" description="Helical" evidence="6">
    <location>
        <begin position="216"/>
        <end position="242"/>
    </location>
</feature>
<keyword evidence="3 6" id="KW-1133">Transmembrane helix</keyword>
<keyword evidence="2 6" id="KW-0812">Transmembrane</keyword>
<dbReference type="Gene3D" id="2.30.30.60">
    <property type="match status" value="1"/>
</dbReference>
<dbReference type="GO" id="GO:0008381">
    <property type="term" value="F:mechanosensitive monoatomic ion channel activity"/>
    <property type="evidence" value="ECO:0007669"/>
    <property type="project" value="UniProtKB-ARBA"/>
</dbReference>
<dbReference type="Pfam" id="PF00924">
    <property type="entry name" value="MS_channel_2nd"/>
    <property type="match status" value="1"/>
</dbReference>
<dbReference type="InterPro" id="IPR010920">
    <property type="entry name" value="LSM_dom_sf"/>
</dbReference>
<dbReference type="EMBL" id="FNPF01000006">
    <property type="protein sequence ID" value="SDY34301.1"/>
    <property type="molecule type" value="Genomic_DNA"/>
</dbReference>
<dbReference type="STRING" id="321339.SAMN05444340_10627"/>
<feature type="region of interest" description="Disordered" evidence="5">
    <location>
        <begin position="559"/>
        <end position="578"/>
    </location>
</feature>
<evidence type="ECO:0000313" key="9">
    <source>
        <dbReference type="Proteomes" id="UP000199286"/>
    </source>
</evidence>
<sequence length="578" mass="64486">MPLNPGCNPAGRIALRSAAIVILAVICGLWVVPVLAQDDGGASEWYSQSSINEGLGPAPNLIDRDTPRTTVRGFLNAARENDFERAAHFLNLTEVPQEAQSRVGPLAARQLAEVIQRQVWIDWSDLSARPDAIQEVAASSDPLAGQPRRNIRIARLEANDTLYDIRIGRYRAGDDRPVWLFTPQTVRNIPPLYDTFGPRRYEAYIPQSLKREVSGLWLWEWIALPLIGALTLLLGWGTRSIVLRQSRRTKRGWLEAALERSGLPLAMLVMAGFVQILLHWVLTFSGPVNAILRPILTLLMVWGVGMAMLRVVDAVLKRVTLRFVGDIDDKRGADEREIYTSIYALRRLILLVMVGFAIVIVMNWLNLFDTVGMALLASAGVLTVIAGIAGQAVLGNIMASLQIAFAKPVRIGDSVLFEGDWAYVESIYYTFLRLRTWDHRRIVVPVTYFISKPFENWSVTEAKMMKVVKLTLDHRADVGTLREQFEKLIAEDEDIMDDDPAGAFAYATNHGPDGLEVSFYAMMPDPSTGWSAEARLREQFVSWIAAEHPEWWPRERVMDAEGDEDGGGGRKRGAASIG</sequence>
<evidence type="ECO:0000256" key="2">
    <source>
        <dbReference type="ARBA" id="ARBA00022692"/>
    </source>
</evidence>
<dbReference type="InterPro" id="IPR006685">
    <property type="entry name" value="MscS_channel_2nd"/>
</dbReference>
<dbReference type="InterPro" id="IPR023408">
    <property type="entry name" value="MscS_beta-dom_sf"/>
</dbReference>
<dbReference type="PANTHER" id="PTHR30566:SF25">
    <property type="entry name" value="INNER MEMBRANE PROTEIN"/>
    <property type="match status" value="1"/>
</dbReference>
<organism evidence="8 9">
    <name type="scientific">Citreimonas salinaria</name>
    <dbReference type="NCBI Taxonomy" id="321339"/>
    <lineage>
        <taxon>Bacteria</taxon>
        <taxon>Pseudomonadati</taxon>
        <taxon>Pseudomonadota</taxon>
        <taxon>Alphaproteobacteria</taxon>
        <taxon>Rhodobacterales</taxon>
        <taxon>Roseobacteraceae</taxon>
        <taxon>Citreimonas</taxon>
    </lineage>
</organism>
<dbReference type="PANTHER" id="PTHR30566">
    <property type="entry name" value="YNAI-RELATED MECHANOSENSITIVE ION CHANNEL"/>
    <property type="match status" value="1"/>
</dbReference>
<feature type="domain" description="Mechanosensitive ion channel MscS" evidence="7">
    <location>
        <begin position="393"/>
        <end position="458"/>
    </location>
</feature>
<feature type="transmembrane region" description="Helical" evidence="6">
    <location>
        <begin position="263"/>
        <end position="282"/>
    </location>
</feature>
<evidence type="ECO:0000259" key="7">
    <source>
        <dbReference type="Pfam" id="PF00924"/>
    </source>
</evidence>
<name>A0A1H3J2Y9_9RHOB</name>
<evidence type="ECO:0000313" key="8">
    <source>
        <dbReference type="EMBL" id="SDY34301.1"/>
    </source>
</evidence>
<comment type="subcellular location">
    <subcellularLocation>
        <location evidence="1">Membrane</location>
    </subcellularLocation>
</comment>
<keyword evidence="4 6" id="KW-0472">Membrane</keyword>
<evidence type="ECO:0000256" key="4">
    <source>
        <dbReference type="ARBA" id="ARBA00023136"/>
    </source>
</evidence>
<feature type="compositionally biased region" description="Basic residues" evidence="5">
    <location>
        <begin position="569"/>
        <end position="578"/>
    </location>
</feature>
<gene>
    <name evidence="8" type="ORF">SAMN05444340_10627</name>
</gene>
<feature type="transmembrane region" description="Helical" evidence="6">
    <location>
        <begin position="371"/>
        <end position="394"/>
    </location>
</feature>
<protein>
    <submittedName>
        <fullName evidence="8">Small-conductance mechanosensitive channel</fullName>
    </submittedName>
</protein>
<feature type="transmembrane region" description="Helical" evidence="6">
    <location>
        <begin position="348"/>
        <end position="365"/>
    </location>
</feature>
<dbReference type="SUPFAM" id="SSF50182">
    <property type="entry name" value="Sm-like ribonucleoproteins"/>
    <property type="match status" value="1"/>
</dbReference>
<evidence type="ECO:0000256" key="5">
    <source>
        <dbReference type="SAM" id="MobiDB-lite"/>
    </source>
</evidence>
<proteinExistence type="predicted"/>
<reference evidence="8 9" key="1">
    <citation type="submission" date="2016-10" db="EMBL/GenBank/DDBJ databases">
        <authorList>
            <person name="de Groot N.N."/>
        </authorList>
    </citation>
    <scope>NUCLEOTIDE SEQUENCE [LARGE SCALE GENOMIC DNA]</scope>
    <source>
        <strain evidence="8 9">DSM 26880</strain>
    </source>
</reference>
<dbReference type="GO" id="GO:0016020">
    <property type="term" value="C:membrane"/>
    <property type="evidence" value="ECO:0007669"/>
    <property type="project" value="UniProtKB-SubCell"/>
</dbReference>
<keyword evidence="9" id="KW-1185">Reference proteome</keyword>
<evidence type="ECO:0000256" key="6">
    <source>
        <dbReference type="SAM" id="Phobius"/>
    </source>
</evidence>
<feature type="transmembrane region" description="Helical" evidence="6">
    <location>
        <begin position="294"/>
        <end position="312"/>
    </location>
</feature>
<dbReference type="RefSeq" id="WP_089882580.1">
    <property type="nucleotide sequence ID" value="NZ_FNPF01000006.1"/>
</dbReference>
<evidence type="ECO:0000256" key="3">
    <source>
        <dbReference type="ARBA" id="ARBA00022989"/>
    </source>
</evidence>